<accession>A0A1K2I001</accession>
<proteinExistence type="predicted"/>
<dbReference type="RefSeq" id="WP_072343843.1">
    <property type="nucleotide sequence ID" value="NZ_FPKU01000002.1"/>
</dbReference>
<reference evidence="1 2" key="1">
    <citation type="submission" date="2016-11" db="EMBL/GenBank/DDBJ databases">
        <authorList>
            <person name="Jaros S."/>
            <person name="Januszkiewicz K."/>
            <person name="Wedrychowicz H."/>
        </authorList>
    </citation>
    <scope>NUCLEOTIDE SEQUENCE [LARGE SCALE GENOMIC DNA]</scope>
    <source>
        <strain evidence="1 2">ATCC 23634</strain>
    </source>
</reference>
<dbReference type="Proteomes" id="UP000183447">
    <property type="component" value="Unassembled WGS sequence"/>
</dbReference>
<name>A0A1K2I001_9HYPH</name>
<dbReference type="STRING" id="665118.SAMN02983003_2680"/>
<dbReference type="EMBL" id="FPKU01000002">
    <property type="protein sequence ID" value="SFZ85515.1"/>
    <property type="molecule type" value="Genomic_DNA"/>
</dbReference>
<organism evidence="1 2">
    <name type="scientific">Devosia enhydra</name>
    <dbReference type="NCBI Taxonomy" id="665118"/>
    <lineage>
        <taxon>Bacteria</taxon>
        <taxon>Pseudomonadati</taxon>
        <taxon>Pseudomonadota</taxon>
        <taxon>Alphaproteobacteria</taxon>
        <taxon>Hyphomicrobiales</taxon>
        <taxon>Devosiaceae</taxon>
        <taxon>Devosia</taxon>
    </lineage>
</organism>
<gene>
    <name evidence="1" type="ORF">SAMN02983003_2680</name>
</gene>
<protein>
    <submittedName>
        <fullName evidence="1">Uncharacterized protein</fullName>
    </submittedName>
</protein>
<evidence type="ECO:0000313" key="2">
    <source>
        <dbReference type="Proteomes" id="UP000183447"/>
    </source>
</evidence>
<dbReference type="OrthoDB" id="911945at2"/>
<keyword evidence="2" id="KW-1185">Reference proteome</keyword>
<evidence type="ECO:0000313" key="1">
    <source>
        <dbReference type="EMBL" id="SFZ85515.1"/>
    </source>
</evidence>
<dbReference type="AlphaFoldDB" id="A0A1K2I001"/>
<sequence>MTALLPDAIATSVAAARSEIWGRFMNAETGILYDHTDAAGTVHLPTEADIAERRPNALSYQVPIEDGAFYNALLLLGQCARWQATGDADAAERAVRIARTLTRLGTVSAVPGFVARNLLMPSGAHYPCSSDDQVFPWILALWTFHQSGIPDPALRDAVGALLVDKITALEKRAWKIPSDPEDFQHYGAFLATRNAHVVRIPFVTRIAHVLTGDAIWLERYRDALAMTQPGKAAPTLALLERGAPYGPPGANSHRFWLSGSSQPALHWLARLEDDLEIRAAFERGLAANARAAVPHAERYGLFDNGDTRHFELDWRYLNAIWRPQTDAWDARQLAMQQVEWGYEVSPRGPYEFGLVTEPIFAAWVIVASGDRAFIKSQRRLIEAVLLHYDWSRLYTVPFVIVETIAHTAALSGLWTEG</sequence>